<dbReference type="InParanoid" id="D6U841"/>
<evidence type="ECO:0000313" key="1">
    <source>
        <dbReference type="EMBL" id="EFH80052.1"/>
    </source>
</evidence>
<evidence type="ECO:0000313" key="2">
    <source>
        <dbReference type="Proteomes" id="UP000004508"/>
    </source>
</evidence>
<accession>D6U841</accession>
<reference evidence="1 2" key="1">
    <citation type="journal article" date="2011" name="Stand. Genomic Sci.">
        <title>Non-contiguous finished genome sequence and contextual data of the filamentous soil bacterium Ktedonobacter racemifer type strain (SOSP1-21).</title>
        <authorList>
            <person name="Chang Y.J."/>
            <person name="Land M."/>
            <person name="Hauser L."/>
            <person name="Chertkov O."/>
            <person name="Del Rio T.G."/>
            <person name="Nolan M."/>
            <person name="Copeland A."/>
            <person name="Tice H."/>
            <person name="Cheng J.F."/>
            <person name="Lucas S."/>
            <person name="Han C."/>
            <person name="Goodwin L."/>
            <person name="Pitluck S."/>
            <person name="Ivanova N."/>
            <person name="Ovchinikova G."/>
            <person name="Pati A."/>
            <person name="Chen A."/>
            <person name="Palaniappan K."/>
            <person name="Mavromatis K."/>
            <person name="Liolios K."/>
            <person name="Brettin T."/>
            <person name="Fiebig A."/>
            <person name="Rohde M."/>
            <person name="Abt B."/>
            <person name="Goker M."/>
            <person name="Detter J.C."/>
            <person name="Woyke T."/>
            <person name="Bristow J."/>
            <person name="Eisen J.A."/>
            <person name="Markowitz V."/>
            <person name="Hugenholtz P."/>
            <person name="Kyrpides N.C."/>
            <person name="Klenk H.P."/>
            <person name="Lapidus A."/>
        </authorList>
    </citation>
    <scope>NUCLEOTIDE SEQUENCE [LARGE SCALE GENOMIC DNA]</scope>
    <source>
        <strain evidence="2">DSM 44963</strain>
    </source>
</reference>
<gene>
    <name evidence="1" type="ORF">Krac_0591</name>
</gene>
<protein>
    <submittedName>
        <fullName evidence="1">Uncharacterized protein</fullName>
    </submittedName>
</protein>
<dbReference type="AlphaFoldDB" id="D6U841"/>
<proteinExistence type="predicted"/>
<dbReference type="Proteomes" id="UP000004508">
    <property type="component" value="Unassembled WGS sequence"/>
</dbReference>
<comment type="caution">
    <text evidence="1">The sequence shown here is derived from an EMBL/GenBank/DDBJ whole genome shotgun (WGS) entry which is preliminary data.</text>
</comment>
<dbReference type="EMBL" id="ADVG01000005">
    <property type="protein sequence ID" value="EFH80052.1"/>
    <property type="molecule type" value="Genomic_DNA"/>
</dbReference>
<name>D6U841_KTERA</name>
<keyword evidence="2" id="KW-1185">Reference proteome</keyword>
<organism evidence="1 2">
    <name type="scientific">Ktedonobacter racemifer DSM 44963</name>
    <dbReference type="NCBI Taxonomy" id="485913"/>
    <lineage>
        <taxon>Bacteria</taxon>
        <taxon>Bacillati</taxon>
        <taxon>Chloroflexota</taxon>
        <taxon>Ktedonobacteria</taxon>
        <taxon>Ktedonobacterales</taxon>
        <taxon>Ktedonobacteraceae</taxon>
        <taxon>Ktedonobacter</taxon>
    </lineage>
</organism>
<sequence length="32" mass="3496">MSPCSTLPTLNAQVFPLFTQIPFLNSEIGSLE</sequence>